<accession>A0A834HKB0</accession>
<proteinExistence type="predicted"/>
<dbReference type="Proteomes" id="UP000625711">
    <property type="component" value="Unassembled WGS sequence"/>
</dbReference>
<feature type="region of interest" description="Disordered" evidence="1">
    <location>
        <begin position="1"/>
        <end position="30"/>
    </location>
</feature>
<evidence type="ECO:0000256" key="1">
    <source>
        <dbReference type="SAM" id="MobiDB-lite"/>
    </source>
</evidence>
<feature type="compositionally biased region" description="Polar residues" evidence="1">
    <location>
        <begin position="10"/>
        <end position="21"/>
    </location>
</feature>
<dbReference type="EMBL" id="JAACXV010023697">
    <property type="protein sequence ID" value="KAF7262864.1"/>
    <property type="molecule type" value="Genomic_DNA"/>
</dbReference>
<gene>
    <name evidence="2" type="ORF">GWI33_003957</name>
</gene>
<protein>
    <submittedName>
        <fullName evidence="2">Uncharacterized protein</fullName>
    </submittedName>
</protein>
<reference evidence="2" key="1">
    <citation type="submission" date="2020-08" db="EMBL/GenBank/DDBJ databases">
        <title>Genome sequencing and assembly of the red palm weevil Rhynchophorus ferrugineus.</title>
        <authorList>
            <person name="Dias G.B."/>
            <person name="Bergman C.M."/>
            <person name="Manee M."/>
        </authorList>
    </citation>
    <scope>NUCLEOTIDE SEQUENCE</scope>
    <source>
        <strain evidence="2">AA-2017</strain>
        <tissue evidence="2">Whole larva</tissue>
    </source>
</reference>
<dbReference type="AlphaFoldDB" id="A0A834HKB0"/>
<comment type="caution">
    <text evidence="2">The sequence shown here is derived from an EMBL/GenBank/DDBJ whole genome shotgun (WGS) entry which is preliminary data.</text>
</comment>
<evidence type="ECO:0000313" key="3">
    <source>
        <dbReference type="Proteomes" id="UP000625711"/>
    </source>
</evidence>
<evidence type="ECO:0000313" key="2">
    <source>
        <dbReference type="EMBL" id="KAF7262864.1"/>
    </source>
</evidence>
<sequence length="129" mass="14207">MNKETRPSEIPSNSWTASSPPSRDPAVTRPPTLVLITVLSTGKYEKSRPPPFLANCWRIPEVPAARSPINSDVAIDGPGFFSIKKRTLQRTTKTSFLTSLERRVWPRIGGRFGAGGLAGCRRRVGICCR</sequence>
<keyword evidence="3" id="KW-1185">Reference proteome</keyword>
<name>A0A834HKB0_RHYFE</name>
<organism evidence="2 3">
    <name type="scientific">Rhynchophorus ferrugineus</name>
    <name type="common">Red palm weevil</name>
    <name type="synonym">Curculio ferrugineus</name>
    <dbReference type="NCBI Taxonomy" id="354439"/>
    <lineage>
        <taxon>Eukaryota</taxon>
        <taxon>Metazoa</taxon>
        <taxon>Ecdysozoa</taxon>
        <taxon>Arthropoda</taxon>
        <taxon>Hexapoda</taxon>
        <taxon>Insecta</taxon>
        <taxon>Pterygota</taxon>
        <taxon>Neoptera</taxon>
        <taxon>Endopterygota</taxon>
        <taxon>Coleoptera</taxon>
        <taxon>Polyphaga</taxon>
        <taxon>Cucujiformia</taxon>
        <taxon>Curculionidae</taxon>
        <taxon>Dryophthorinae</taxon>
        <taxon>Rhynchophorus</taxon>
    </lineage>
</organism>